<evidence type="ECO:0000256" key="1">
    <source>
        <dbReference type="SAM" id="MobiDB-lite"/>
    </source>
</evidence>
<gene>
    <name evidence="2" type="ORF">PECUL_23A025415</name>
</gene>
<dbReference type="AlphaFoldDB" id="A0AAD1VZN0"/>
<proteinExistence type="predicted"/>
<reference evidence="2" key="1">
    <citation type="submission" date="2022-03" db="EMBL/GenBank/DDBJ databases">
        <authorList>
            <person name="Alioto T."/>
            <person name="Alioto T."/>
            <person name="Gomez Garrido J."/>
        </authorList>
    </citation>
    <scope>NUCLEOTIDE SEQUENCE</scope>
</reference>
<evidence type="ECO:0000313" key="2">
    <source>
        <dbReference type="EMBL" id="CAH2275390.1"/>
    </source>
</evidence>
<feature type="region of interest" description="Disordered" evidence="1">
    <location>
        <begin position="1"/>
        <end position="123"/>
    </location>
</feature>
<sequence>YKPSQHYNTPTQKKQSPTTHRSIRQYSDVVREGITTGNKHMPDLPKRLDTLDNQNSNTSPPPDTPPSPSFFRRDLIQNRRKPIESSQFWEPLGKRQRSLEGEGEGEREERKRQHQEKRGKTSI</sequence>
<feature type="compositionally biased region" description="Polar residues" evidence="1">
    <location>
        <begin position="1"/>
        <end position="20"/>
    </location>
</feature>
<feature type="compositionally biased region" description="Basic and acidic residues" evidence="1">
    <location>
        <begin position="107"/>
        <end position="123"/>
    </location>
</feature>
<keyword evidence="3" id="KW-1185">Reference proteome</keyword>
<feature type="non-terminal residue" evidence="2">
    <location>
        <position position="1"/>
    </location>
</feature>
<feature type="compositionally biased region" description="Pro residues" evidence="1">
    <location>
        <begin position="59"/>
        <end position="68"/>
    </location>
</feature>
<organism evidence="2 3">
    <name type="scientific">Pelobates cultripes</name>
    <name type="common">Western spadefoot toad</name>
    <dbReference type="NCBI Taxonomy" id="61616"/>
    <lineage>
        <taxon>Eukaryota</taxon>
        <taxon>Metazoa</taxon>
        <taxon>Chordata</taxon>
        <taxon>Craniata</taxon>
        <taxon>Vertebrata</taxon>
        <taxon>Euteleostomi</taxon>
        <taxon>Amphibia</taxon>
        <taxon>Batrachia</taxon>
        <taxon>Anura</taxon>
        <taxon>Pelobatoidea</taxon>
        <taxon>Pelobatidae</taxon>
        <taxon>Pelobates</taxon>
    </lineage>
</organism>
<evidence type="ECO:0000313" key="3">
    <source>
        <dbReference type="Proteomes" id="UP001295444"/>
    </source>
</evidence>
<protein>
    <submittedName>
        <fullName evidence="2">Uncharacterized protein</fullName>
    </submittedName>
</protein>
<accession>A0AAD1VZN0</accession>
<dbReference type="EMBL" id="OW240914">
    <property type="protein sequence ID" value="CAH2275390.1"/>
    <property type="molecule type" value="Genomic_DNA"/>
</dbReference>
<feature type="compositionally biased region" description="Basic and acidic residues" evidence="1">
    <location>
        <begin position="71"/>
        <end position="83"/>
    </location>
</feature>
<dbReference type="Proteomes" id="UP001295444">
    <property type="component" value="Chromosome 03"/>
</dbReference>
<name>A0AAD1VZN0_PELCU</name>
<feature type="compositionally biased region" description="Basic and acidic residues" evidence="1">
    <location>
        <begin position="40"/>
        <end position="50"/>
    </location>
</feature>